<dbReference type="Pfam" id="PF00532">
    <property type="entry name" value="Peripla_BP_1"/>
    <property type="match status" value="1"/>
</dbReference>
<dbReference type="RefSeq" id="WP_290281146.1">
    <property type="nucleotide sequence ID" value="NZ_JAUFQI010000001.1"/>
</dbReference>
<comment type="caution">
    <text evidence="6">The sequence shown here is derived from an EMBL/GenBank/DDBJ whole genome shotgun (WGS) entry which is preliminary data.</text>
</comment>
<evidence type="ECO:0000256" key="1">
    <source>
        <dbReference type="ARBA" id="ARBA00023015"/>
    </source>
</evidence>
<dbReference type="PANTHER" id="PTHR30146:SF2">
    <property type="entry name" value="HTH-TYPE TRANSCRIPTIONAL REGULATOR GNTR"/>
    <property type="match status" value="1"/>
</dbReference>
<keyword evidence="1" id="KW-0805">Transcription regulation</keyword>
<evidence type="ECO:0000259" key="5">
    <source>
        <dbReference type="PROSITE" id="PS50943"/>
    </source>
</evidence>
<dbReference type="InterPro" id="IPR028082">
    <property type="entry name" value="Peripla_BP_I"/>
</dbReference>
<evidence type="ECO:0000313" key="6">
    <source>
        <dbReference type="EMBL" id="MFC3700658.1"/>
    </source>
</evidence>
<keyword evidence="3" id="KW-0804">Transcription</keyword>
<dbReference type="InterPro" id="IPR000843">
    <property type="entry name" value="HTH_LacI"/>
</dbReference>
<sequence>MDGSKKQPRPSLQNVADEVGTTKMTISRYLKDPSLVSKELGTKIASALDKVGYIPNKAPGILSKKQSYSIGVLVPSLTNQVFSEVIREIEVVLERHGYQPMLAHYGYSELKEEDRITTLLSYNVDGLILSESQHTEKVRKMIRVAGIPVVEIMDSVSKPIHQAIGYDNAQASQAMTEKMIQKGYRNIIYLAARMDVRTQLKIAGYELAMCNAGLTPKVHATEAASSFSLGGQLLKDAQLQYDTIDGIICTNDDLAIGALFECQRQGINVPSELAIAGFHNHNFAKEVVPRIATVDTPREDIGRIAAEQLIDRLNGKRMNKRVFNLDFSIVEGQTI</sequence>
<reference evidence="7" key="1">
    <citation type="journal article" date="2019" name="Int. J. Syst. Evol. Microbiol.">
        <title>The Global Catalogue of Microorganisms (GCM) 10K type strain sequencing project: providing services to taxonomists for standard genome sequencing and annotation.</title>
        <authorList>
            <consortium name="The Broad Institute Genomics Platform"/>
            <consortium name="The Broad Institute Genome Sequencing Center for Infectious Disease"/>
            <person name="Wu L."/>
            <person name="Ma J."/>
        </authorList>
    </citation>
    <scope>NUCLEOTIDE SEQUENCE [LARGE SCALE GENOMIC DNA]</scope>
    <source>
        <strain evidence="7">CECT 8288</strain>
    </source>
</reference>
<dbReference type="PROSITE" id="PS50943">
    <property type="entry name" value="HTH_CROC1"/>
    <property type="match status" value="1"/>
</dbReference>
<evidence type="ECO:0000259" key="4">
    <source>
        <dbReference type="PROSITE" id="PS50932"/>
    </source>
</evidence>
<dbReference type="SMART" id="SM00354">
    <property type="entry name" value="HTH_LACI"/>
    <property type="match status" value="1"/>
</dbReference>
<dbReference type="SUPFAM" id="SSF53822">
    <property type="entry name" value="Periplasmic binding protein-like I"/>
    <property type="match status" value="1"/>
</dbReference>
<feature type="domain" description="HTH cro/C1-type" evidence="5">
    <location>
        <begin position="11"/>
        <end position="54"/>
    </location>
</feature>
<feature type="domain" description="HTH lacI-type" evidence="4">
    <location>
        <begin position="10"/>
        <end position="64"/>
    </location>
</feature>
<name>A0ABV7WMW8_9GAMM</name>
<evidence type="ECO:0000256" key="2">
    <source>
        <dbReference type="ARBA" id="ARBA00023125"/>
    </source>
</evidence>
<dbReference type="InterPro" id="IPR010982">
    <property type="entry name" value="Lambda_DNA-bd_dom_sf"/>
</dbReference>
<keyword evidence="2" id="KW-0238">DNA-binding</keyword>
<dbReference type="Gene3D" id="3.40.50.2300">
    <property type="match status" value="2"/>
</dbReference>
<evidence type="ECO:0000313" key="7">
    <source>
        <dbReference type="Proteomes" id="UP001595710"/>
    </source>
</evidence>
<dbReference type="Proteomes" id="UP001595710">
    <property type="component" value="Unassembled WGS sequence"/>
</dbReference>
<dbReference type="CDD" id="cd01575">
    <property type="entry name" value="PBP1_GntR"/>
    <property type="match status" value="1"/>
</dbReference>
<keyword evidence="7" id="KW-1185">Reference proteome</keyword>
<dbReference type="InterPro" id="IPR001761">
    <property type="entry name" value="Peripla_BP/Lac1_sug-bd_dom"/>
</dbReference>
<organism evidence="6 7">
    <name type="scientific">Reinekea marina</name>
    <dbReference type="NCBI Taxonomy" id="1310421"/>
    <lineage>
        <taxon>Bacteria</taxon>
        <taxon>Pseudomonadati</taxon>
        <taxon>Pseudomonadota</taxon>
        <taxon>Gammaproteobacteria</taxon>
        <taxon>Oceanospirillales</taxon>
        <taxon>Saccharospirillaceae</taxon>
        <taxon>Reinekea</taxon>
    </lineage>
</organism>
<gene>
    <name evidence="6" type="ORF">ACFOND_03320</name>
</gene>
<dbReference type="EMBL" id="JBHRYN010000006">
    <property type="protein sequence ID" value="MFC3700658.1"/>
    <property type="molecule type" value="Genomic_DNA"/>
</dbReference>
<proteinExistence type="predicted"/>
<evidence type="ECO:0000256" key="3">
    <source>
        <dbReference type="ARBA" id="ARBA00023163"/>
    </source>
</evidence>
<protein>
    <submittedName>
        <fullName evidence="6">Substrate-binding domain-containing protein</fullName>
    </submittedName>
</protein>
<dbReference type="PROSITE" id="PS50932">
    <property type="entry name" value="HTH_LACI_2"/>
    <property type="match status" value="1"/>
</dbReference>
<accession>A0ABV7WMW8</accession>
<dbReference type="InterPro" id="IPR001387">
    <property type="entry name" value="Cro/C1-type_HTH"/>
</dbReference>
<dbReference type="SUPFAM" id="SSF47413">
    <property type="entry name" value="lambda repressor-like DNA-binding domains"/>
    <property type="match status" value="1"/>
</dbReference>
<dbReference type="Pfam" id="PF00356">
    <property type="entry name" value="LacI"/>
    <property type="match status" value="1"/>
</dbReference>
<dbReference type="Gene3D" id="1.10.260.40">
    <property type="entry name" value="lambda repressor-like DNA-binding domains"/>
    <property type="match status" value="1"/>
</dbReference>
<dbReference type="PANTHER" id="PTHR30146">
    <property type="entry name" value="LACI-RELATED TRANSCRIPTIONAL REPRESSOR"/>
    <property type="match status" value="1"/>
</dbReference>